<keyword evidence="3" id="KW-1185">Reference proteome</keyword>
<evidence type="ECO:0000256" key="1">
    <source>
        <dbReference type="SAM" id="MobiDB-lite"/>
    </source>
</evidence>
<dbReference type="AlphaFoldDB" id="A0A8S9Z9P0"/>
<proteinExistence type="predicted"/>
<name>A0A8S9Z9P0_9TREM</name>
<protein>
    <submittedName>
        <fullName evidence="2">Uncharacterized protein</fullName>
    </submittedName>
</protein>
<feature type="region of interest" description="Disordered" evidence="1">
    <location>
        <begin position="135"/>
        <end position="180"/>
    </location>
</feature>
<dbReference type="OrthoDB" id="6272937at2759"/>
<comment type="caution">
    <text evidence="2">The sequence shown here is derived from an EMBL/GenBank/DDBJ whole genome shotgun (WGS) entry which is preliminary data.</text>
</comment>
<evidence type="ECO:0000313" key="3">
    <source>
        <dbReference type="Proteomes" id="UP000822476"/>
    </source>
</evidence>
<accession>A0A8S9Z9P0</accession>
<feature type="compositionally biased region" description="Polar residues" evidence="1">
    <location>
        <begin position="171"/>
        <end position="180"/>
    </location>
</feature>
<feature type="compositionally biased region" description="Polar residues" evidence="1">
    <location>
        <begin position="135"/>
        <end position="163"/>
    </location>
</feature>
<gene>
    <name evidence="2" type="ORF">EG68_00121</name>
</gene>
<evidence type="ECO:0000313" key="2">
    <source>
        <dbReference type="EMBL" id="KAF7262610.1"/>
    </source>
</evidence>
<organism evidence="2 3">
    <name type="scientific">Paragonimus skrjabini miyazakii</name>
    <dbReference type="NCBI Taxonomy" id="59628"/>
    <lineage>
        <taxon>Eukaryota</taxon>
        <taxon>Metazoa</taxon>
        <taxon>Spiralia</taxon>
        <taxon>Lophotrochozoa</taxon>
        <taxon>Platyhelminthes</taxon>
        <taxon>Trematoda</taxon>
        <taxon>Digenea</taxon>
        <taxon>Plagiorchiida</taxon>
        <taxon>Troglotremata</taxon>
        <taxon>Troglotrematidae</taxon>
        <taxon>Paragonimus</taxon>
    </lineage>
</organism>
<reference evidence="2" key="1">
    <citation type="submission" date="2019-07" db="EMBL/GenBank/DDBJ databases">
        <title>Annotation for the trematode Paragonimus miyazaki's.</title>
        <authorList>
            <person name="Choi Y.-J."/>
        </authorList>
    </citation>
    <scope>NUCLEOTIDE SEQUENCE</scope>
    <source>
        <strain evidence="2">Japan</strain>
    </source>
</reference>
<dbReference type="Proteomes" id="UP000822476">
    <property type="component" value="Unassembled WGS sequence"/>
</dbReference>
<sequence length="336" mass="37787">MSCEKSQADVTTLLITEPHSCATDDRHHLVNTVSKTSEELRDVSEIKPAQPSRFAKATRWRAFHREISRMSHFSQTIYPKSATRGKLTSYTKRDATSANSIYHLDAPEQIDRQTFGRVRSVRKLQREAVVYSDSNSCAGSKNYSLDSTKSESGLNRPNSSRSEIQSEKLPVTTTGCKQPSQGEHFLPSLILTIPAEDVQLIQQKPQPNGDSSTHYTTSLEQEDNHDLLPYLICDYCAFSTPTVFKSSTHLQTTPDNVNTFRRHSHCGSQSTEDKKASLTDVSQYPTVCKRCNRPCRKPNRSPSHTIYPPTRNRNASCSGIDMLADAILQAQSYQRR</sequence>
<dbReference type="EMBL" id="JTDE01000023">
    <property type="protein sequence ID" value="KAF7262610.1"/>
    <property type="molecule type" value="Genomic_DNA"/>
</dbReference>